<evidence type="ECO:0000313" key="4">
    <source>
        <dbReference type="Proteomes" id="UP000002058"/>
    </source>
</evidence>
<organism evidence="3 4">
    <name type="scientific">Uncinocarpus reesii (strain UAMH 1704)</name>
    <dbReference type="NCBI Taxonomy" id="336963"/>
    <lineage>
        <taxon>Eukaryota</taxon>
        <taxon>Fungi</taxon>
        <taxon>Dikarya</taxon>
        <taxon>Ascomycota</taxon>
        <taxon>Pezizomycotina</taxon>
        <taxon>Eurotiomycetes</taxon>
        <taxon>Eurotiomycetidae</taxon>
        <taxon>Onygenales</taxon>
        <taxon>Onygenaceae</taxon>
        <taxon>Uncinocarpus</taxon>
    </lineage>
</organism>
<dbReference type="KEGG" id="ure:UREG_00223"/>
<dbReference type="RefSeq" id="XP_002540710.1">
    <property type="nucleotide sequence ID" value="XM_002540664.1"/>
</dbReference>
<dbReference type="InterPro" id="IPR001810">
    <property type="entry name" value="F-box_dom"/>
</dbReference>
<dbReference type="EMBL" id="CH476615">
    <property type="protein sequence ID" value="EEP75377.1"/>
    <property type="molecule type" value="Genomic_DNA"/>
</dbReference>
<reference evidence="4" key="1">
    <citation type="journal article" date="2009" name="Genome Res.">
        <title>Comparative genomic analyses of the human fungal pathogens Coccidioides and their relatives.</title>
        <authorList>
            <person name="Sharpton T.J."/>
            <person name="Stajich J.E."/>
            <person name="Rounsley S.D."/>
            <person name="Gardner M.J."/>
            <person name="Wortman J.R."/>
            <person name="Jordar V.S."/>
            <person name="Maiti R."/>
            <person name="Kodira C.D."/>
            <person name="Neafsey D.E."/>
            <person name="Zeng Q."/>
            <person name="Hung C.-Y."/>
            <person name="McMahan C."/>
            <person name="Muszewska A."/>
            <person name="Grynberg M."/>
            <person name="Mandel M.A."/>
            <person name="Kellner E.M."/>
            <person name="Barker B.M."/>
            <person name="Galgiani J.N."/>
            <person name="Orbach M.J."/>
            <person name="Kirkland T.N."/>
            <person name="Cole G.T."/>
            <person name="Henn M.R."/>
            <person name="Birren B.W."/>
            <person name="Taylor J.W."/>
        </authorList>
    </citation>
    <scope>NUCLEOTIDE SEQUENCE [LARGE SCALE GENOMIC DNA]</scope>
    <source>
        <strain evidence="4">UAMH 1704</strain>
    </source>
</reference>
<dbReference type="AlphaFoldDB" id="C4JL08"/>
<protein>
    <recommendedName>
        <fullName evidence="2">F-box domain-containing protein</fullName>
    </recommendedName>
</protein>
<accession>C4JL08</accession>
<evidence type="ECO:0000256" key="1">
    <source>
        <dbReference type="SAM" id="MobiDB-lite"/>
    </source>
</evidence>
<keyword evidence="4" id="KW-1185">Reference proteome</keyword>
<dbReference type="HOGENOM" id="CLU_015634_0_0_1"/>
<dbReference type="eggNOG" id="ENOG502RYII">
    <property type="taxonomic scope" value="Eukaryota"/>
</dbReference>
<dbReference type="InParanoid" id="C4JL08"/>
<dbReference type="VEuPathDB" id="FungiDB:UREG_00223"/>
<dbReference type="PROSITE" id="PS50181">
    <property type="entry name" value="FBOX"/>
    <property type="match status" value="1"/>
</dbReference>
<dbReference type="InterPro" id="IPR036047">
    <property type="entry name" value="F-box-like_dom_sf"/>
</dbReference>
<dbReference type="SUPFAM" id="SSF81383">
    <property type="entry name" value="F-box domain"/>
    <property type="match status" value="1"/>
</dbReference>
<evidence type="ECO:0000313" key="3">
    <source>
        <dbReference type="EMBL" id="EEP75377.1"/>
    </source>
</evidence>
<dbReference type="GeneID" id="8444873"/>
<name>C4JL08_UNCRE</name>
<dbReference type="Proteomes" id="UP000002058">
    <property type="component" value="Unassembled WGS sequence"/>
</dbReference>
<dbReference type="OrthoDB" id="5359231at2759"/>
<dbReference type="Pfam" id="PF00646">
    <property type="entry name" value="F-box"/>
    <property type="match status" value="1"/>
</dbReference>
<evidence type="ECO:0000259" key="2">
    <source>
        <dbReference type="PROSITE" id="PS50181"/>
    </source>
</evidence>
<proteinExistence type="predicted"/>
<sequence length="551" mass="63508">MPQKFDSIPFDIWHEIASYLGPHDYINLSLVNWDMYELLKDEITARKSAQKFMFHSAECRLAASGQISYRQAIRRAFDVREAVATAQPYSAGIMGYAESFQFRQGVLCYKYGHTIRILHTRAADGTEQVIDVRAAFSEAVLPLTASEQLQVTLLYYSDGITTCLCKWGGRTWLMAFDVCSHSREVGVSRLRMGVYLPEDRNVTKRPVQLENVVGSELGSTVCFEIRDGYLYVVSNQTSHEEEEIDWTSFYVCVRIPLSRPTEPMWQRYWRRQHQEGPLNDTWTNLSLQTDEDTGNLIIVECRREWRDGGSENYRTYYMQPIDRPHAQAEWDAEILDPVTMRTPFPTEDPPSPGFPRYRPVSRLPSDDPLTRTLDAFSKPNYVPPRKRVKRQYHHEYTTEERNSDSRKDFPLSKTKFWTYNYSALSFIDLVNDPLPTGAFSAPSDRLRLRIGSRKRKCPIDEAGEEVSPGFLYPPEHLHEDATPMECSEERYESRGIKLWPSDDAPEELLRTLCPRSASGEIQAAADERMIVYLTKVASIDDPRQVQRASNA</sequence>
<gene>
    <name evidence="3" type="ORF">UREG_00223</name>
</gene>
<feature type="region of interest" description="Disordered" evidence="1">
    <location>
        <begin position="341"/>
        <end position="363"/>
    </location>
</feature>
<feature type="domain" description="F-box" evidence="2">
    <location>
        <begin position="2"/>
        <end position="48"/>
    </location>
</feature>